<proteinExistence type="predicted"/>
<keyword evidence="2" id="KW-1185">Reference proteome</keyword>
<dbReference type="AlphaFoldDB" id="A0A7C9FZK8"/>
<dbReference type="RefSeq" id="WP_152765223.1">
    <property type="nucleotide sequence ID" value="NZ_WHLY01000002.1"/>
</dbReference>
<comment type="caution">
    <text evidence="1">The sequence shown here is derived from an EMBL/GenBank/DDBJ whole genome shotgun (WGS) entry which is preliminary data.</text>
</comment>
<organism evidence="1 2">
    <name type="scientific">Salmonirosea aquatica</name>
    <dbReference type="NCBI Taxonomy" id="2654236"/>
    <lineage>
        <taxon>Bacteria</taxon>
        <taxon>Pseudomonadati</taxon>
        <taxon>Bacteroidota</taxon>
        <taxon>Cytophagia</taxon>
        <taxon>Cytophagales</taxon>
        <taxon>Spirosomataceae</taxon>
        <taxon>Salmonirosea</taxon>
    </lineage>
</organism>
<accession>A0A7C9FZK8</accession>
<name>A0A7C9FZK8_9BACT</name>
<evidence type="ECO:0000313" key="2">
    <source>
        <dbReference type="Proteomes" id="UP000479293"/>
    </source>
</evidence>
<gene>
    <name evidence="1" type="ORF">GBK04_27170</name>
</gene>
<evidence type="ECO:0000313" key="1">
    <source>
        <dbReference type="EMBL" id="MPR36913.1"/>
    </source>
</evidence>
<sequence length="82" mass="9623">MGYISSKYMLINQNPPVNESKIVRIEPVSSNLTDSNLSVLYFYSRDKLGYEKPVRAWFYESRDRLLEELNFIQLNHPQIPVG</sequence>
<protein>
    <submittedName>
        <fullName evidence="1">Uncharacterized protein</fullName>
    </submittedName>
</protein>
<reference evidence="1 2" key="1">
    <citation type="submission" date="2019-10" db="EMBL/GenBank/DDBJ databases">
        <title>Draft Genome Sequence of Cytophagaceae sp. SJW1-29.</title>
        <authorList>
            <person name="Choi A."/>
        </authorList>
    </citation>
    <scope>NUCLEOTIDE SEQUENCE [LARGE SCALE GENOMIC DNA]</scope>
    <source>
        <strain evidence="1 2">SJW1-29</strain>
    </source>
</reference>
<dbReference type="EMBL" id="WHLY01000002">
    <property type="protein sequence ID" value="MPR36913.1"/>
    <property type="molecule type" value="Genomic_DNA"/>
</dbReference>
<dbReference type="Proteomes" id="UP000479293">
    <property type="component" value="Unassembled WGS sequence"/>
</dbReference>